<feature type="domain" description="CTCK" evidence="3">
    <location>
        <begin position="88"/>
        <end position="206"/>
    </location>
</feature>
<dbReference type="AlphaFoldDB" id="A0A0Q3PPG3"/>
<comment type="caution">
    <text evidence="2">Lacks conserved residue(s) required for the propagation of feature annotation.</text>
</comment>
<name>A0A0Q3PPG3_AMAAE</name>
<evidence type="ECO:0000256" key="1">
    <source>
        <dbReference type="ARBA" id="ARBA00023157"/>
    </source>
</evidence>
<comment type="caution">
    <text evidence="4">The sequence shown here is derived from an EMBL/GenBank/DDBJ whole genome shotgun (WGS) entry which is preliminary data.</text>
</comment>
<sequence length="210" mass="22408">MMARWWDDGGMVVRQWDDGRMIDTKGQQVLQDGACVPPALCRCHLPPTLAAAHNLSLALQLPPGTSLQHGCTRCVCVHGTFNCSQEECNEEPPTTCQRLTELRTIAKGPCALHDVEVSFCAGHCQSRTTVTAEVSGAGGGRGSAVGPGASRCTSRQEPYLQSVCECCSYRLDPAGPVRVLRLPCPGGQSEPVVLPIIHSCQCSPCQGEHP</sequence>
<dbReference type="InterPro" id="IPR029034">
    <property type="entry name" value="Cystine-knot_cytokine"/>
</dbReference>
<reference evidence="4 5" key="1">
    <citation type="submission" date="2015-10" db="EMBL/GenBank/DDBJ databases">
        <authorList>
            <person name="Gilbert D.G."/>
        </authorList>
    </citation>
    <scope>NUCLEOTIDE SEQUENCE [LARGE SCALE GENOMIC DNA]</scope>
    <source>
        <strain evidence="4">FVVF132</strain>
    </source>
</reference>
<evidence type="ECO:0000259" key="3">
    <source>
        <dbReference type="PROSITE" id="PS01225"/>
    </source>
</evidence>
<dbReference type="STRING" id="12930.A0A0Q3PPG3"/>
<dbReference type="Gene3D" id="2.10.90.10">
    <property type="entry name" value="Cystine-knot cytokines"/>
    <property type="match status" value="1"/>
</dbReference>
<evidence type="ECO:0000313" key="4">
    <source>
        <dbReference type="EMBL" id="KQK82955.1"/>
    </source>
</evidence>
<dbReference type="PROSITE" id="PS01225">
    <property type="entry name" value="CTCK_2"/>
    <property type="match status" value="1"/>
</dbReference>
<protein>
    <recommendedName>
        <fullName evidence="3">CTCK domain-containing protein</fullName>
    </recommendedName>
</protein>
<organism evidence="4 5">
    <name type="scientific">Amazona aestiva</name>
    <name type="common">Blue-fronted Amazon parrot</name>
    <dbReference type="NCBI Taxonomy" id="12930"/>
    <lineage>
        <taxon>Eukaryota</taxon>
        <taxon>Metazoa</taxon>
        <taxon>Chordata</taxon>
        <taxon>Craniata</taxon>
        <taxon>Vertebrata</taxon>
        <taxon>Euteleostomi</taxon>
        <taxon>Archelosauria</taxon>
        <taxon>Archosauria</taxon>
        <taxon>Dinosauria</taxon>
        <taxon>Saurischia</taxon>
        <taxon>Theropoda</taxon>
        <taxon>Coelurosauria</taxon>
        <taxon>Aves</taxon>
        <taxon>Neognathae</taxon>
        <taxon>Neoaves</taxon>
        <taxon>Telluraves</taxon>
        <taxon>Australaves</taxon>
        <taxon>Psittaciformes</taxon>
        <taxon>Psittacidae</taxon>
        <taxon>Amazona</taxon>
    </lineage>
</organism>
<dbReference type="OrthoDB" id="9397843at2759"/>
<dbReference type="Proteomes" id="UP000051836">
    <property type="component" value="Unassembled WGS sequence"/>
</dbReference>
<keyword evidence="1" id="KW-1015">Disulfide bond</keyword>
<dbReference type="EMBL" id="LMAW01001669">
    <property type="protein sequence ID" value="KQK82955.1"/>
    <property type="molecule type" value="Genomic_DNA"/>
</dbReference>
<keyword evidence="5" id="KW-1185">Reference proteome</keyword>
<evidence type="ECO:0000256" key="2">
    <source>
        <dbReference type="PROSITE-ProRule" id="PRU00039"/>
    </source>
</evidence>
<accession>A0A0Q3PPG3</accession>
<proteinExistence type="predicted"/>
<dbReference type="InterPro" id="IPR006207">
    <property type="entry name" value="Cys_knot_C"/>
</dbReference>
<gene>
    <name evidence="4" type="ORF">AAES_68738</name>
</gene>
<evidence type="ECO:0000313" key="5">
    <source>
        <dbReference type="Proteomes" id="UP000051836"/>
    </source>
</evidence>